<name>A0A3B1DCB2_9ZZZZ</name>
<sequence>EKGNAYLKQNFPKLDYIKTARVLKPQEEVKEN</sequence>
<gene>
    <name evidence="1" type="ORF">MNBD_PLANCTO02-1457</name>
</gene>
<dbReference type="AlphaFoldDB" id="A0A3B1DCB2"/>
<feature type="non-terminal residue" evidence="1">
    <location>
        <position position="1"/>
    </location>
</feature>
<protein>
    <submittedName>
        <fullName evidence="1">Uncharacterized protein</fullName>
    </submittedName>
</protein>
<organism evidence="1">
    <name type="scientific">hydrothermal vent metagenome</name>
    <dbReference type="NCBI Taxonomy" id="652676"/>
    <lineage>
        <taxon>unclassified sequences</taxon>
        <taxon>metagenomes</taxon>
        <taxon>ecological metagenomes</taxon>
    </lineage>
</organism>
<dbReference type="EMBL" id="UOGL01000198">
    <property type="protein sequence ID" value="VAX38412.1"/>
    <property type="molecule type" value="Genomic_DNA"/>
</dbReference>
<accession>A0A3B1DCB2</accession>
<reference evidence="1" key="1">
    <citation type="submission" date="2018-06" db="EMBL/GenBank/DDBJ databases">
        <authorList>
            <person name="Zhirakovskaya E."/>
        </authorList>
    </citation>
    <scope>NUCLEOTIDE SEQUENCE</scope>
</reference>
<evidence type="ECO:0000313" key="1">
    <source>
        <dbReference type="EMBL" id="VAX38412.1"/>
    </source>
</evidence>
<proteinExistence type="predicted"/>